<dbReference type="Proteomes" id="UP000734854">
    <property type="component" value="Unassembled WGS sequence"/>
</dbReference>
<keyword evidence="1" id="KW-0732">Signal</keyword>
<dbReference type="InterPro" id="IPR058888">
    <property type="entry name" value="LLG1-like"/>
</dbReference>
<gene>
    <name evidence="3" type="ORF">ZIOFF_071143</name>
</gene>
<name>A0A8J5CB48_ZINOF</name>
<dbReference type="PANTHER" id="PTHR31533">
    <property type="entry name" value="GPI-ANCHORED PROTEIN LLG1-RELATED-RELATED"/>
    <property type="match status" value="1"/>
</dbReference>
<evidence type="ECO:0000259" key="2">
    <source>
        <dbReference type="Pfam" id="PF26578"/>
    </source>
</evidence>
<evidence type="ECO:0000313" key="4">
    <source>
        <dbReference type="Proteomes" id="UP000734854"/>
    </source>
</evidence>
<feature type="domain" description="GPI-anchored protein LLG1-like" evidence="2">
    <location>
        <begin position="79"/>
        <end position="155"/>
    </location>
</feature>
<accession>A0A8J5CB48</accession>
<sequence>MGSNAKFLLLSAVFAAFARLAAASSFISGVPPLKISFLGEMSTAFFELPIDWHFGSDDVFVSHGSGTRSLLQAKTSCPVNFEFMDYTIITNQCKGPRYPADQCCGALKDFACPYAADINDMTNDCASTMFSYINLYGKYPPGLFSSECREGKLGLACNATAPQAQNDSNSSPGHMNQSRLISAVFLLCVAVLFS</sequence>
<keyword evidence="4" id="KW-1185">Reference proteome</keyword>
<evidence type="ECO:0000256" key="1">
    <source>
        <dbReference type="SAM" id="SignalP"/>
    </source>
</evidence>
<dbReference type="InterPro" id="IPR039307">
    <property type="entry name" value="LORELEI-like"/>
</dbReference>
<dbReference type="Pfam" id="PF26578">
    <property type="entry name" value="LLG1"/>
    <property type="match status" value="1"/>
</dbReference>
<comment type="caution">
    <text evidence="3">The sequence shown here is derived from an EMBL/GenBank/DDBJ whole genome shotgun (WGS) entry which is preliminary data.</text>
</comment>
<protein>
    <recommendedName>
        <fullName evidence="2">GPI-anchored protein LLG1-like domain-containing protein</fullName>
    </recommendedName>
</protein>
<reference evidence="3 4" key="1">
    <citation type="submission" date="2020-08" db="EMBL/GenBank/DDBJ databases">
        <title>Plant Genome Project.</title>
        <authorList>
            <person name="Zhang R.-G."/>
        </authorList>
    </citation>
    <scope>NUCLEOTIDE SEQUENCE [LARGE SCALE GENOMIC DNA]</scope>
    <source>
        <tissue evidence="3">Rhizome</tissue>
    </source>
</reference>
<feature type="signal peptide" evidence="1">
    <location>
        <begin position="1"/>
        <end position="23"/>
    </location>
</feature>
<dbReference type="PANTHER" id="PTHR31533:SF2">
    <property type="entry name" value="GPI-ANCHORED PROTEIN LLG1"/>
    <property type="match status" value="1"/>
</dbReference>
<proteinExistence type="predicted"/>
<dbReference type="EMBL" id="JACMSC010000021">
    <property type="protein sequence ID" value="KAG6470089.1"/>
    <property type="molecule type" value="Genomic_DNA"/>
</dbReference>
<evidence type="ECO:0000313" key="3">
    <source>
        <dbReference type="EMBL" id="KAG6470089.1"/>
    </source>
</evidence>
<dbReference type="AlphaFoldDB" id="A0A8J5CB48"/>
<feature type="chain" id="PRO_5035165531" description="GPI-anchored protein LLG1-like domain-containing protein" evidence="1">
    <location>
        <begin position="24"/>
        <end position="194"/>
    </location>
</feature>
<organism evidence="3 4">
    <name type="scientific">Zingiber officinale</name>
    <name type="common">Ginger</name>
    <name type="synonym">Amomum zingiber</name>
    <dbReference type="NCBI Taxonomy" id="94328"/>
    <lineage>
        <taxon>Eukaryota</taxon>
        <taxon>Viridiplantae</taxon>
        <taxon>Streptophyta</taxon>
        <taxon>Embryophyta</taxon>
        <taxon>Tracheophyta</taxon>
        <taxon>Spermatophyta</taxon>
        <taxon>Magnoliopsida</taxon>
        <taxon>Liliopsida</taxon>
        <taxon>Zingiberales</taxon>
        <taxon>Zingiberaceae</taxon>
        <taxon>Zingiber</taxon>
    </lineage>
</organism>